<keyword evidence="2" id="KW-1185">Reference proteome</keyword>
<reference evidence="1 2" key="1">
    <citation type="submission" date="2007-01" db="EMBL/GenBank/DDBJ databases">
        <title>Complete sequence of Psychromonas ingrahamii 37.</title>
        <authorList>
            <consortium name="US DOE Joint Genome Institute"/>
            <person name="Copeland A."/>
            <person name="Lucas S."/>
            <person name="Lapidus A."/>
            <person name="Barry K."/>
            <person name="Detter J.C."/>
            <person name="Glavina del Rio T."/>
            <person name="Hammon N."/>
            <person name="Israni S."/>
            <person name="Dalin E."/>
            <person name="Tice H."/>
            <person name="Pitluck S."/>
            <person name="Thompson L.S."/>
            <person name="Brettin T."/>
            <person name="Bruce D."/>
            <person name="Han C."/>
            <person name="Tapia R."/>
            <person name="Schmutz J."/>
            <person name="Larimer F."/>
            <person name="Land M."/>
            <person name="Hauser L."/>
            <person name="Kyrpides N."/>
            <person name="Ivanova N."/>
            <person name="Staley J."/>
            <person name="Richardson P."/>
        </authorList>
    </citation>
    <scope>NUCLEOTIDE SEQUENCE [LARGE SCALE GENOMIC DNA]</scope>
    <source>
        <strain evidence="1 2">37</strain>
    </source>
</reference>
<name>A1SWK4_PSYIN</name>
<dbReference type="STRING" id="357804.Ping_2124"/>
<evidence type="ECO:0000313" key="2">
    <source>
        <dbReference type="Proteomes" id="UP000000639"/>
    </source>
</evidence>
<sequence length="243" mass="26676">MIVSHNELVAAVNKAFLGMRRACGEADIIANMVADLQIVGLHGVRHFNNASAFMGLERDCPADIKVTGENTIEVDLHNCSLACYLPVVMDYAIEKMVGFKSLKIEINNCHNRWLAFSELVKLAAKGIACTAKWDNGSTPNRTLYVLNGGRITPELFFSDEINTFEQRLHDMTIELSVGDFDVARLSEGYSIHVDPNKLAQAQNSAWKNGIFIEDGEWSTLKKNATAILVESSEQSVKGAGGLT</sequence>
<dbReference type="AlphaFoldDB" id="A1SWK4"/>
<protein>
    <recommendedName>
        <fullName evidence="3">DUF3726 domain-containing protein</fullName>
    </recommendedName>
</protein>
<gene>
    <name evidence="1" type="ordered locus">Ping_2124</name>
</gene>
<dbReference type="KEGG" id="pin:Ping_2124"/>
<dbReference type="RefSeq" id="WP_011770429.1">
    <property type="nucleotide sequence ID" value="NC_008709.1"/>
</dbReference>
<dbReference type="Proteomes" id="UP000000639">
    <property type="component" value="Chromosome"/>
</dbReference>
<evidence type="ECO:0000313" key="1">
    <source>
        <dbReference type="EMBL" id="ABM03869.1"/>
    </source>
</evidence>
<organism evidence="1 2">
    <name type="scientific">Psychromonas ingrahamii (strain DSM 17664 / CCUG 51855 / 37)</name>
    <dbReference type="NCBI Taxonomy" id="357804"/>
    <lineage>
        <taxon>Bacteria</taxon>
        <taxon>Pseudomonadati</taxon>
        <taxon>Pseudomonadota</taxon>
        <taxon>Gammaproteobacteria</taxon>
        <taxon>Alteromonadales</taxon>
        <taxon>Psychromonadaceae</taxon>
        <taxon>Psychromonas</taxon>
    </lineage>
</organism>
<dbReference type="EMBL" id="CP000510">
    <property type="protein sequence ID" value="ABM03869.1"/>
    <property type="molecule type" value="Genomic_DNA"/>
</dbReference>
<dbReference type="InterPro" id="IPR022201">
    <property type="entry name" value="DUF3726"/>
</dbReference>
<evidence type="ECO:0008006" key="3">
    <source>
        <dbReference type="Google" id="ProtNLM"/>
    </source>
</evidence>
<proteinExistence type="predicted"/>
<accession>A1SWK4</accession>
<dbReference type="Pfam" id="PF12525">
    <property type="entry name" value="DUF3726"/>
    <property type="match status" value="1"/>
</dbReference>
<dbReference type="OrthoDB" id="5792746at2"/>
<dbReference type="eggNOG" id="COG2055">
    <property type="taxonomic scope" value="Bacteria"/>
</dbReference>
<dbReference type="HOGENOM" id="CLU_097163_0_0_6"/>